<evidence type="ECO:0000313" key="3">
    <source>
        <dbReference type="EMBL" id="MBA4603913.1"/>
    </source>
</evidence>
<dbReference type="EMBL" id="JACEOL010000088">
    <property type="protein sequence ID" value="MBA4603913.1"/>
    <property type="molecule type" value="Genomic_DNA"/>
</dbReference>
<dbReference type="Proteomes" id="UP000538292">
    <property type="component" value="Unassembled WGS sequence"/>
</dbReference>
<gene>
    <name evidence="3" type="ORF">H2C83_16820</name>
</gene>
<organism evidence="3 4">
    <name type="scientific">Thermoactinomyces mirandus</name>
    <dbReference type="NCBI Taxonomy" id="2756294"/>
    <lineage>
        <taxon>Bacteria</taxon>
        <taxon>Bacillati</taxon>
        <taxon>Bacillota</taxon>
        <taxon>Bacilli</taxon>
        <taxon>Bacillales</taxon>
        <taxon>Thermoactinomycetaceae</taxon>
        <taxon>Thermoactinomyces</taxon>
    </lineage>
</organism>
<keyword evidence="2" id="KW-0472">Membrane</keyword>
<name>A0A7W1XVE5_9BACL</name>
<protein>
    <submittedName>
        <fullName evidence="3">Uncharacterized protein</fullName>
    </submittedName>
</protein>
<keyword evidence="4" id="KW-1185">Reference proteome</keyword>
<keyword evidence="2" id="KW-0812">Transmembrane</keyword>
<evidence type="ECO:0000313" key="4">
    <source>
        <dbReference type="Proteomes" id="UP000538292"/>
    </source>
</evidence>
<dbReference type="AlphaFoldDB" id="A0A7W1XVE5"/>
<comment type="caution">
    <text evidence="3">The sequence shown here is derived from an EMBL/GenBank/DDBJ whole genome shotgun (WGS) entry which is preliminary data.</text>
</comment>
<evidence type="ECO:0000256" key="2">
    <source>
        <dbReference type="SAM" id="Phobius"/>
    </source>
</evidence>
<accession>A0A7W1XVE5</accession>
<reference evidence="3 4" key="1">
    <citation type="submission" date="2020-07" db="EMBL/GenBank/DDBJ databases">
        <title>Thermoactinomyces phylogeny.</title>
        <authorList>
            <person name="Dunlap C."/>
        </authorList>
    </citation>
    <scope>NUCLEOTIDE SEQUENCE [LARGE SCALE GENOMIC DNA]</scope>
    <source>
        <strain evidence="3 4">AMNI-1</strain>
    </source>
</reference>
<evidence type="ECO:0000256" key="1">
    <source>
        <dbReference type="SAM" id="MobiDB-lite"/>
    </source>
</evidence>
<dbReference type="RefSeq" id="WP_220184258.1">
    <property type="nucleotide sequence ID" value="NZ_JACEOL010000088.1"/>
</dbReference>
<keyword evidence="2" id="KW-1133">Transmembrane helix</keyword>
<feature type="compositionally biased region" description="Basic and acidic residues" evidence="1">
    <location>
        <begin position="58"/>
        <end position="78"/>
    </location>
</feature>
<feature type="region of interest" description="Disordered" evidence="1">
    <location>
        <begin position="46"/>
        <end position="78"/>
    </location>
</feature>
<proteinExistence type="predicted"/>
<feature type="transmembrane region" description="Helical" evidence="2">
    <location>
        <begin position="286"/>
        <end position="307"/>
    </location>
</feature>
<sequence>MNTVLFVRKRKKIFAIVLLILFLVNLVIPYSIAFADLQHKQVLPQETPEHQQVTPQEVPEHQQVEPEKKNTQVQETEKKETPFWENVINFPDTSEYKALKAIFNDFYIAKIATAEAIINEFNKVYEENTPVSKWSVGSTAYTGVAAIARGFLGINVQGTGWAQKSLDIWDAVDKSVLFSSHVDWKKVGEYGSRLFGRGSLSGSGRISFSQLAASPGSISGLGKFAGWVGVGLSTYESIAGFSQAFAAEDGSQQQADGVFKGLAGAGGALMGAAPLLVAATAMAPPAGLIMAGIGLGFWGVGTVGKYFSKNKSVRNFFTAPVRGIKKLFS</sequence>